<dbReference type="Gene3D" id="1.20.1070.10">
    <property type="entry name" value="Rhodopsin 7-helix transmembrane proteins"/>
    <property type="match status" value="1"/>
</dbReference>
<feature type="transmembrane region" description="Helical" evidence="8">
    <location>
        <begin position="196"/>
        <end position="221"/>
    </location>
</feature>
<feature type="transmembrane region" description="Helical" evidence="8">
    <location>
        <begin position="233"/>
        <end position="256"/>
    </location>
</feature>
<keyword evidence="7" id="KW-0807">Transducer</keyword>
<dbReference type="GO" id="GO:0016020">
    <property type="term" value="C:membrane"/>
    <property type="evidence" value="ECO:0007669"/>
    <property type="project" value="UniProtKB-SubCell"/>
</dbReference>
<dbReference type="HOGENOM" id="CLU_009579_3_0_1"/>
<evidence type="ECO:0000256" key="1">
    <source>
        <dbReference type="ARBA" id="ARBA00004141"/>
    </source>
</evidence>
<dbReference type="PROSITE" id="PS50262">
    <property type="entry name" value="G_PROTEIN_RECEP_F1_2"/>
    <property type="match status" value="1"/>
</dbReference>
<evidence type="ECO:0000256" key="5">
    <source>
        <dbReference type="ARBA" id="ARBA00023136"/>
    </source>
</evidence>
<feature type="transmembrane region" description="Helical" evidence="8">
    <location>
        <begin position="109"/>
        <end position="132"/>
    </location>
</feature>
<keyword evidence="4" id="KW-0297">G-protein coupled receptor</keyword>
<dbReference type="AlphaFoldDB" id="R7UYK7"/>
<reference evidence="11" key="3">
    <citation type="submission" date="2015-06" db="UniProtKB">
        <authorList>
            <consortium name="EnsemblMetazoa"/>
        </authorList>
    </citation>
    <scope>IDENTIFICATION</scope>
</reference>
<protein>
    <recommendedName>
        <fullName evidence="9">G-protein coupled receptors family 1 profile domain-containing protein</fullName>
    </recommendedName>
</protein>
<dbReference type="Proteomes" id="UP000014760">
    <property type="component" value="Unassembled WGS sequence"/>
</dbReference>
<feature type="transmembrane region" description="Helical" evidence="8">
    <location>
        <begin position="67"/>
        <end position="89"/>
    </location>
</feature>
<evidence type="ECO:0000256" key="7">
    <source>
        <dbReference type="ARBA" id="ARBA00023224"/>
    </source>
</evidence>
<evidence type="ECO:0000259" key="9">
    <source>
        <dbReference type="PROSITE" id="PS50262"/>
    </source>
</evidence>
<dbReference type="PANTHER" id="PTHR24240">
    <property type="entry name" value="OPSIN"/>
    <property type="match status" value="1"/>
</dbReference>
<dbReference type="InterPro" id="IPR017452">
    <property type="entry name" value="GPCR_Rhodpsn_7TM"/>
</dbReference>
<feature type="non-terminal residue" evidence="10">
    <location>
        <position position="1"/>
    </location>
</feature>
<keyword evidence="2 8" id="KW-0812">Transmembrane</keyword>
<evidence type="ECO:0000313" key="10">
    <source>
        <dbReference type="EMBL" id="ELU09017.1"/>
    </source>
</evidence>
<feature type="domain" description="G-protein coupled receptors family 1 profile" evidence="9">
    <location>
        <begin position="9"/>
        <end position="253"/>
    </location>
</feature>
<name>R7UYK7_CAPTE</name>
<dbReference type="OMA" id="IANIPEW"/>
<evidence type="ECO:0000256" key="3">
    <source>
        <dbReference type="ARBA" id="ARBA00022989"/>
    </source>
</evidence>
<reference evidence="12" key="1">
    <citation type="submission" date="2012-12" db="EMBL/GenBank/DDBJ databases">
        <authorList>
            <person name="Hellsten U."/>
            <person name="Grimwood J."/>
            <person name="Chapman J.A."/>
            <person name="Shapiro H."/>
            <person name="Aerts A."/>
            <person name="Otillar R.P."/>
            <person name="Terry A.Y."/>
            <person name="Boore J.L."/>
            <person name="Simakov O."/>
            <person name="Marletaz F."/>
            <person name="Cho S.-J."/>
            <person name="Edsinger-Gonzales E."/>
            <person name="Havlak P."/>
            <person name="Kuo D.-H."/>
            <person name="Larsson T."/>
            <person name="Lv J."/>
            <person name="Arendt D."/>
            <person name="Savage R."/>
            <person name="Osoegawa K."/>
            <person name="de Jong P."/>
            <person name="Lindberg D.R."/>
            <person name="Seaver E.C."/>
            <person name="Weisblat D.A."/>
            <person name="Putnam N.H."/>
            <person name="Grigoriev I.V."/>
            <person name="Rokhsar D.S."/>
        </authorList>
    </citation>
    <scope>NUCLEOTIDE SEQUENCE</scope>
    <source>
        <strain evidence="12">I ESC-2004</strain>
    </source>
</reference>
<dbReference type="PRINTS" id="PR00237">
    <property type="entry name" value="GPCRRHODOPSN"/>
</dbReference>
<evidence type="ECO:0000256" key="6">
    <source>
        <dbReference type="ARBA" id="ARBA00023170"/>
    </source>
</evidence>
<keyword evidence="3 8" id="KW-1133">Transmembrane helix</keyword>
<organism evidence="10">
    <name type="scientific">Capitella teleta</name>
    <name type="common">Polychaete worm</name>
    <dbReference type="NCBI Taxonomy" id="283909"/>
    <lineage>
        <taxon>Eukaryota</taxon>
        <taxon>Metazoa</taxon>
        <taxon>Spiralia</taxon>
        <taxon>Lophotrochozoa</taxon>
        <taxon>Annelida</taxon>
        <taxon>Polychaeta</taxon>
        <taxon>Sedentaria</taxon>
        <taxon>Scolecida</taxon>
        <taxon>Capitellidae</taxon>
        <taxon>Capitella</taxon>
    </lineage>
</organism>
<sequence>FAAVAAVLLNTLVLRTMWHNRGQLKPIEGLIALLACNDIFMVAGGFPLQVHSSFAHTWKYGETGCSIYAFLVFLGGIANIYILMTLSVLRFIKICCSQKYGRRISGRVVAILAVLVYLLALVLSLCPLFGWGEYGPSEHGSLCTLKWRRHRDYLATIFIVVFFVPLGSMAISYSRICCTLHRLNRTISSVRREVQIVRMSGFMCVGFLLAWSPYAIISMIYAFGNPDIAIPPWISATMSLFAKSSTCYNPCIYFIMNRKFRKLIEKEFR</sequence>
<dbReference type="EnsemblMetazoa" id="CapteT44169">
    <property type="protein sequence ID" value="CapteP44169"/>
    <property type="gene ID" value="CapteG44169"/>
</dbReference>
<accession>R7UYK7</accession>
<feature type="transmembrane region" description="Helical" evidence="8">
    <location>
        <begin position="152"/>
        <end position="176"/>
    </location>
</feature>
<dbReference type="Pfam" id="PF00001">
    <property type="entry name" value="7tm_1"/>
    <property type="match status" value="1"/>
</dbReference>
<keyword evidence="12" id="KW-1185">Reference proteome</keyword>
<dbReference type="InterPro" id="IPR000276">
    <property type="entry name" value="GPCR_Rhodpsn"/>
</dbReference>
<evidence type="ECO:0000256" key="4">
    <source>
        <dbReference type="ARBA" id="ARBA00023040"/>
    </source>
</evidence>
<keyword evidence="6" id="KW-0675">Receptor</keyword>
<dbReference type="EMBL" id="KB298648">
    <property type="protein sequence ID" value="ELU09017.1"/>
    <property type="molecule type" value="Genomic_DNA"/>
</dbReference>
<dbReference type="GO" id="GO:0004930">
    <property type="term" value="F:G protein-coupled receptor activity"/>
    <property type="evidence" value="ECO:0007669"/>
    <property type="project" value="UniProtKB-KW"/>
</dbReference>
<dbReference type="EMBL" id="AMQN01006572">
    <property type="status" value="NOT_ANNOTATED_CDS"/>
    <property type="molecule type" value="Genomic_DNA"/>
</dbReference>
<proteinExistence type="predicted"/>
<gene>
    <name evidence="10" type="ORF">CAPTEDRAFT_44169</name>
</gene>
<evidence type="ECO:0000313" key="11">
    <source>
        <dbReference type="EnsemblMetazoa" id="CapteP44169"/>
    </source>
</evidence>
<evidence type="ECO:0000256" key="2">
    <source>
        <dbReference type="ARBA" id="ARBA00022692"/>
    </source>
</evidence>
<dbReference type="STRING" id="283909.R7UYK7"/>
<evidence type="ECO:0000313" key="12">
    <source>
        <dbReference type="Proteomes" id="UP000014760"/>
    </source>
</evidence>
<evidence type="ECO:0000256" key="8">
    <source>
        <dbReference type="SAM" id="Phobius"/>
    </source>
</evidence>
<keyword evidence="5 8" id="KW-0472">Membrane</keyword>
<reference evidence="10 12" key="2">
    <citation type="journal article" date="2013" name="Nature">
        <title>Insights into bilaterian evolution from three spiralian genomes.</title>
        <authorList>
            <person name="Simakov O."/>
            <person name="Marletaz F."/>
            <person name="Cho S.J."/>
            <person name="Edsinger-Gonzales E."/>
            <person name="Havlak P."/>
            <person name="Hellsten U."/>
            <person name="Kuo D.H."/>
            <person name="Larsson T."/>
            <person name="Lv J."/>
            <person name="Arendt D."/>
            <person name="Savage R."/>
            <person name="Osoegawa K."/>
            <person name="de Jong P."/>
            <person name="Grimwood J."/>
            <person name="Chapman J.A."/>
            <person name="Shapiro H."/>
            <person name="Aerts A."/>
            <person name="Otillar R.P."/>
            <person name="Terry A.Y."/>
            <person name="Boore J.L."/>
            <person name="Grigoriev I.V."/>
            <person name="Lindberg D.R."/>
            <person name="Seaver E.C."/>
            <person name="Weisblat D.A."/>
            <person name="Putnam N.H."/>
            <person name="Rokhsar D.S."/>
        </authorList>
    </citation>
    <scope>NUCLEOTIDE SEQUENCE</scope>
    <source>
        <strain evidence="10 12">I ESC-2004</strain>
    </source>
</reference>
<comment type="subcellular location">
    <subcellularLocation>
        <location evidence="1">Membrane</location>
        <topology evidence="1">Multi-pass membrane protein</topology>
    </subcellularLocation>
</comment>
<dbReference type="InterPro" id="IPR050125">
    <property type="entry name" value="GPCR_opsins"/>
</dbReference>
<feature type="transmembrane region" description="Helical" evidence="8">
    <location>
        <begin position="27"/>
        <end position="47"/>
    </location>
</feature>
<dbReference type="SUPFAM" id="SSF81321">
    <property type="entry name" value="Family A G protein-coupled receptor-like"/>
    <property type="match status" value="1"/>
</dbReference>
<feature type="non-terminal residue" evidence="10">
    <location>
        <position position="269"/>
    </location>
</feature>
<dbReference type="OrthoDB" id="5564849at2759"/>